<evidence type="ECO:0000256" key="1">
    <source>
        <dbReference type="ARBA" id="ARBA00010641"/>
    </source>
</evidence>
<sequence length="289" mass="31876">MTESPFVAHRSLLFTVAYELLGSAADAEDVLQESWLRWADVDHAQVRDPRAYLVRIVTRQALNRRRALSRSREEYVGEWLPEPLLTSPDVADDVELAESVSIAMLTVLETLGPTERAVFVLREVFDLAYGEIAEATGKSSAAVRQIARRAREHVAARRPRMQVSRTEQQVVVERFLASLRTGRLHELMEVMAPDVVLIADGGGIAPAVQAPVHGVESVAALLARAGRPAVAAFETTTVWLNGAPAGRFEIEGEPTVVSVVVEDGLITRVYLMRNPRKLTRLDEPAELAR</sequence>
<keyword evidence="9" id="KW-1185">Reference proteome</keyword>
<comment type="similarity">
    <text evidence="1">Belongs to the sigma-70 factor family. ECF subfamily.</text>
</comment>
<keyword evidence="5" id="KW-0804">Transcription</keyword>
<dbReference type="SUPFAM" id="SSF54427">
    <property type="entry name" value="NTF2-like"/>
    <property type="match status" value="1"/>
</dbReference>
<protein>
    <submittedName>
        <fullName evidence="8">RNA polymerase sigma-70 factor (TIGR02957 family)</fullName>
    </submittedName>
</protein>
<accession>A0ABU0NRU5</accession>
<dbReference type="NCBIfam" id="TIGR02937">
    <property type="entry name" value="sigma70-ECF"/>
    <property type="match status" value="1"/>
</dbReference>
<dbReference type="Gene3D" id="3.10.450.50">
    <property type="match status" value="1"/>
</dbReference>
<evidence type="ECO:0000313" key="9">
    <source>
        <dbReference type="Proteomes" id="UP001230654"/>
    </source>
</evidence>
<dbReference type="InterPro" id="IPR013249">
    <property type="entry name" value="RNA_pol_sigma70_r4_t2"/>
</dbReference>
<dbReference type="Gene3D" id="1.10.1740.10">
    <property type="match status" value="1"/>
</dbReference>
<dbReference type="SUPFAM" id="SSF88946">
    <property type="entry name" value="Sigma2 domain of RNA polymerase sigma factors"/>
    <property type="match status" value="1"/>
</dbReference>
<dbReference type="Pfam" id="PF08281">
    <property type="entry name" value="Sigma70_r4_2"/>
    <property type="match status" value="1"/>
</dbReference>
<dbReference type="InterPro" id="IPR013325">
    <property type="entry name" value="RNA_pol_sigma_r2"/>
</dbReference>
<dbReference type="CDD" id="cd06171">
    <property type="entry name" value="Sigma70_r4"/>
    <property type="match status" value="1"/>
</dbReference>
<dbReference type="InterPro" id="IPR032710">
    <property type="entry name" value="NTF2-like_dom_sf"/>
</dbReference>
<dbReference type="InterPro" id="IPR013324">
    <property type="entry name" value="RNA_pol_sigma_r3/r4-like"/>
</dbReference>
<comment type="subunit">
    <text evidence="2">Interacts transiently with the RNA polymerase catalytic core formed by RpoA, RpoB, RpoC and RpoZ (2 alpha, 1 beta, 1 beta' and 1 omega subunit) to form the RNA polymerase holoenzyme that can initiate transcription.</text>
</comment>
<dbReference type="PANTHER" id="PTHR30173:SF36">
    <property type="entry name" value="ECF RNA POLYMERASE SIGMA FACTOR SIGJ"/>
    <property type="match status" value="1"/>
</dbReference>
<comment type="caution">
    <text evidence="8">The sequence shown here is derived from an EMBL/GenBank/DDBJ whole genome shotgun (WGS) entry which is preliminary data.</text>
</comment>
<dbReference type="Proteomes" id="UP001230654">
    <property type="component" value="Unassembled WGS sequence"/>
</dbReference>
<reference evidence="8 9" key="1">
    <citation type="submission" date="2023-07" db="EMBL/GenBank/DDBJ databases">
        <title>Comparative genomics of wheat-associated soil bacteria to identify genetic determinants of phenazine resistance.</title>
        <authorList>
            <person name="Mouncey N."/>
        </authorList>
    </citation>
    <scope>NUCLEOTIDE SEQUENCE [LARGE SCALE GENOMIC DNA]</scope>
    <source>
        <strain evidence="8 9">B2I6</strain>
    </source>
</reference>
<dbReference type="InterPro" id="IPR007627">
    <property type="entry name" value="RNA_pol_sigma70_r2"/>
</dbReference>
<dbReference type="PANTHER" id="PTHR30173">
    <property type="entry name" value="SIGMA 19 FACTOR"/>
    <property type="match status" value="1"/>
</dbReference>
<evidence type="ECO:0000256" key="4">
    <source>
        <dbReference type="ARBA" id="ARBA00023082"/>
    </source>
</evidence>
<dbReference type="NCBIfam" id="NF007214">
    <property type="entry name" value="PRK09636.1"/>
    <property type="match status" value="1"/>
</dbReference>
<feature type="domain" description="RNA polymerase sigma-70 region 2" evidence="6">
    <location>
        <begin position="8"/>
        <end position="70"/>
    </location>
</feature>
<name>A0ABU0NRU5_STRRH</name>
<dbReference type="InterPro" id="IPR036388">
    <property type="entry name" value="WH-like_DNA-bd_sf"/>
</dbReference>
<evidence type="ECO:0000259" key="7">
    <source>
        <dbReference type="Pfam" id="PF08281"/>
    </source>
</evidence>
<dbReference type="Gene3D" id="1.10.10.10">
    <property type="entry name" value="Winged helix-like DNA-binding domain superfamily/Winged helix DNA-binding domain"/>
    <property type="match status" value="1"/>
</dbReference>
<evidence type="ECO:0000256" key="2">
    <source>
        <dbReference type="ARBA" id="ARBA00011344"/>
    </source>
</evidence>
<proteinExistence type="inferred from homology"/>
<dbReference type="InterPro" id="IPR052704">
    <property type="entry name" value="ECF_Sigma-70_Domain"/>
</dbReference>
<keyword evidence="3" id="KW-0805">Transcription regulation</keyword>
<dbReference type="SUPFAM" id="SSF88659">
    <property type="entry name" value="Sigma3 and sigma4 domains of RNA polymerase sigma factors"/>
    <property type="match status" value="1"/>
</dbReference>
<gene>
    <name evidence="8" type="ORF">QF030_004007</name>
</gene>
<evidence type="ECO:0000259" key="6">
    <source>
        <dbReference type="Pfam" id="PF04542"/>
    </source>
</evidence>
<evidence type="ECO:0000256" key="3">
    <source>
        <dbReference type="ARBA" id="ARBA00023015"/>
    </source>
</evidence>
<dbReference type="InterPro" id="IPR014284">
    <property type="entry name" value="RNA_pol_sigma-70_dom"/>
</dbReference>
<dbReference type="Pfam" id="PF04542">
    <property type="entry name" value="Sigma70_r2"/>
    <property type="match status" value="1"/>
</dbReference>
<dbReference type="EMBL" id="JAUSWV010000002">
    <property type="protein sequence ID" value="MDQ0581829.1"/>
    <property type="molecule type" value="Genomic_DNA"/>
</dbReference>
<keyword evidence="4" id="KW-0731">Sigma factor</keyword>
<dbReference type="RefSeq" id="WP_307164033.1">
    <property type="nucleotide sequence ID" value="NZ_JAUSWV010000002.1"/>
</dbReference>
<feature type="domain" description="RNA polymerase sigma factor 70 region 4 type 2" evidence="7">
    <location>
        <begin position="103"/>
        <end position="153"/>
    </location>
</feature>
<evidence type="ECO:0000256" key="5">
    <source>
        <dbReference type="ARBA" id="ARBA00023163"/>
    </source>
</evidence>
<organism evidence="8 9">
    <name type="scientific">Streptomyces rishiriensis</name>
    <dbReference type="NCBI Taxonomy" id="68264"/>
    <lineage>
        <taxon>Bacteria</taxon>
        <taxon>Bacillati</taxon>
        <taxon>Actinomycetota</taxon>
        <taxon>Actinomycetes</taxon>
        <taxon>Kitasatosporales</taxon>
        <taxon>Streptomycetaceae</taxon>
        <taxon>Streptomyces</taxon>
    </lineage>
</organism>
<evidence type="ECO:0000313" key="8">
    <source>
        <dbReference type="EMBL" id="MDQ0581829.1"/>
    </source>
</evidence>